<dbReference type="SUPFAM" id="SSF51261">
    <property type="entry name" value="Duplicated hybrid motif"/>
    <property type="match status" value="1"/>
</dbReference>
<evidence type="ECO:0000259" key="4">
    <source>
        <dbReference type="PROSITE" id="PS51782"/>
    </source>
</evidence>
<dbReference type="PANTHER" id="PTHR21666:SF263">
    <property type="entry name" value="MUREIN HYDROLASE ACTIVATOR NLPD"/>
    <property type="match status" value="1"/>
</dbReference>
<dbReference type="InterPro" id="IPR036779">
    <property type="entry name" value="LysM_dom_sf"/>
</dbReference>
<dbReference type="CDD" id="cd00118">
    <property type="entry name" value="LysM"/>
    <property type="match status" value="1"/>
</dbReference>
<feature type="signal peptide" evidence="3">
    <location>
        <begin position="1"/>
        <end position="24"/>
    </location>
</feature>
<evidence type="ECO:0000256" key="1">
    <source>
        <dbReference type="ARBA" id="ARBA00038420"/>
    </source>
</evidence>
<comment type="similarity">
    <text evidence="1">Belongs to the E.coli NlpD/Haemophilus LppB family.</text>
</comment>
<dbReference type="InterPro" id="IPR011055">
    <property type="entry name" value="Dup_hybrid_motif"/>
</dbReference>
<evidence type="ECO:0000256" key="2">
    <source>
        <dbReference type="SAM" id="MobiDB-lite"/>
    </source>
</evidence>
<dbReference type="Gene3D" id="3.10.350.10">
    <property type="entry name" value="LysM domain"/>
    <property type="match status" value="1"/>
</dbReference>
<reference evidence="5 6" key="1">
    <citation type="submission" date="2022-10" db="EMBL/GenBank/DDBJ databases">
        <title>High-quality genome sequences of two octocoral-associated bacteria, Endozoicomonas euniceicola EF212 and Endozoicomonas gorgoniicola PS125.</title>
        <authorList>
            <person name="Chiou Y.-J."/>
            <person name="Chen Y.-H."/>
        </authorList>
    </citation>
    <scope>NUCLEOTIDE SEQUENCE [LARGE SCALE GENOMIC DNA]</scope>
    <source>
        <strain evidence="5 6">PS125</strain>
    </source>
</reference>
<keyword evidence="3" id="KW-0732">Signal</keyword>
<name>A0ABT3MV12_9GAMM</name>
<dbReference type="InterPro" id="IPR018392">
    <property type="entry name" value="LysM"/>
</dbReference>
<dbReference type="Gene3D" id="2.70.70.10">
    <property type="entry name" value="Glucose Permease (Domain IIA)"/>
    <property type="match status" value="1"/>
</dbReference>
<dbReference type="CDD" id="cd12797">
    <property type="entry name" value="M23_peptidase"/>
    <property type="match status" value="1"/>
</dbReference>
<dbReference type="SMART" id="SM00257">
    <property type="entry name" value="LysM"/>
    <property type="match status" value="1"/>
</dbReference>
<protein>
    <submittedName>
        <fullName evidence="5">Peptidoglycan DD-metalloendopeptidase family protein</fullName>
    </submittedName>
</protein>
<dbReference type="InterPro" id="IPR016047">
    <property type="entry name" value="M23ase_b-sheet_dom"/>
</dbReference>
<feature type="region of interest" description="Disordered" evidence="2">
    <location>
        <begin position="106"/>
        <end position="127"/>
    </location>
</feature>
<dbReference type="PROSITE" id="PS51782">
    <property type="entry name" value="LYSM"/>
    <property type="match status" value="1"/>
</dbReference>
<comment type="caution">
    <text evidence="5">The sequence shown here is derived from an EMBL/GenBank/DDBJ whole genome shotgun (WGS) entry which is preliminary data.</text>
</comment>
<feature type="chain" id="PRO_5046350179" evidence="3">
    <location>
        <begin position="25"/>
        <end position="259"/>
    </location>
</feature>
<dbReference type="EMBL" id="JAPFCC010000001">
    <property type="protein sequence ID" value="MCW7553224.1"/>
    <property type="molecule type" value="Genomic_DNA"/>
</dbReference>
<dbReference type="Pfam" id="PF01476">
    <property type="entry name" value="LysM"/>
    <property type="match status" value="1"/>
</dbReference>
<evidence type="ECO:0000313" key="6">
    <source>
        <dbReference type="Proteomes" id="UP001209854"/>
    </source>
</evidence>
<dbReference type="RefSeq" id="WP_262568070.1">
    <property type="nucleotide sequence ID" value="NZ_JAPFCC010000001.1"/>
</dbReference>
<gene>
    <name evidence="5" type="ORF">NX722_11355</name>
</gene>
<organism evidence="5 6">
    <name type="scientific">Endozoicomonas gorgoniicola</name>
    <dbReference type="NCBI Taxonomy" id="1234144"/>
    <lineage>
        <taxon>Bacteria</taxon>
        <taxon>Pseudomonadati</taxon>
        <taxon>Pseudomonadota</taxon>
        <taxon>Gammaproteobacteria</taxon>
        <taxon>Oceanospirillales</taxon>
        <taxon>Endozoicomonadaceae</taxon>
        <taxon>Endozoicomonas</taxon>
    </lineage>
</organism>
<dbReference type="PROSITE" id="PS51257">
    <property type="entry name" value="PROKAR_LIPOPROTEIN"/>
    <property type="match status" value="1"/>
</dbReference>
<proteinExistence type="inferred from homology"/>
<dbReference type="Pfam" id="PF01551">
    <property type="entry name" value="Peptidase_M23"/>
    <property type="match status" value="1"/>
</dbReference>
<feature type="domain" description="LysM" evidence="4">
    <location>
        <begin position="52"/>
        <end position="96"/>
    </location>
</feature>
<dbReference type="Proteomes" id="UP001209854">
    <property type="component" value="Unassembled WGS sequence"/>
</dbReference>
<dbReference type="PANTHER" id="PTHR21666">
    <property type="entry name" value="PEPTIDASE-RELATED"/>
    <property type="match status" value="1"/>
</dbReference>
<accession>A0ABT3MV12</accession>
<feature type="compositionally biased region" description="Low complexity" evidence="2">
    <location>
        <begin position="110"/>
        <end position="127"/>
    </location>
</feature>
<dbReference type="InterPro" id="IPR050570">
    <property type="entry name" value="Cell_wall_metabolism_enzyme"/>
</dbReference>
<evidence type="ECO:0000313" key="5">
    <source>
        <dbReference type="EMBL" id="MCW7553224.1"/>
    </source>
</evidence>
<evidence type="ECO:0000256" key="3">
    <source>
        <dbReference type="SAM" id="SignalP"/>
    </source>
</evidence>
<sequence length="259" mass="28316">MIIFAKYHQIKLSVCSKISLIVLAFIGLTACSHDPSSVVVKELRSPPRVTSGTHIVRPEDTLYSIAWLYGRDFRELAGNNGIRSPYIIHPGQHISLEQRKQAVIPPPQQQPVTSPKQQVVKKAPVQKKPVVSPTSQTVSWRWPAKGKVIQGFSLSGSVNKGIDIDGNLGEPVMAAAAGEVVYAGSDLAGYGRLIIMKHNNSYLSAYAHNRELHVGEGDSVKAGQKIAEIGSTGTTEPKLHFEIRRNGTPVDPMRFLPKR</sequence>
<keyword evidence="6" id="KW-1185">Reference proteome</keyword>